<sequence>MHPQLQQAYDAEMMVAATQYRVGDLDQAFPHLERAHILGQSFPIAHAQVHWWMLKVGWKRRDWIEVYGQIPRIIGAFLFSKIWVPVGNTGGAHVPPFRSMPISEDLLSLLEKYGPGSKA</sequence>
<evidence type="ECO:0000313" key="1">
    <source>
        <dbReference type="EMBL" id="QPD04326.1"/>
    </source>
</evidence>
<dbReference type="EMBL" id="CP047423">
    <property type="protein sequence ID" value="QPD04326.1"/>
    <property type="molecule type" value="Genomic_DNA"/>
</dbReference>
<organism evidence="1 2">
    <name type="scientific">Candidatus Nitrospira kreftii</name>
    <dbReference type="NCBI Taxonomy" id="2652173"/>
    <lineage>
        <taxon>Bacteria</taxon>
        <taxon>Pseudomonadati</taxon>
        <taxon>Nitrospirota</taxon>
        <taxon>Nitrospiria</taxon>
        <taxon>Nitrospirales</taxon>
        <taxon>Nitrospiraceae</taxon>
        <taxon>Nitrospira</taxon>
    </lineage>
</organism>
<dbReference type="InterPro" id="IPR022172">
    <property type="entry name" value="DUF3703"/>
</dbReference>
<dbReference type="KEGG" id="nkf:Nkreftii_002100"/>
<proteinExistence type="predicted"/>
<dbReference type="Proteomes" id="UP000593737">
    <property type="component" value="Chromosome"/>
</dbReference>
<evidence type="ECO:0008006" key="3">
    <source>
        <dbReference type="Google" id="ProtNLM"/>
    </source>
</evidence>
<dbReference type="AlphaFoldDB" id="A0A7S8FEP4"/>
<dbReference type="Pfam" id="PF12487">
    <property type="entry name" value="DUF3703"/>
    <property type="match status" value="1"/>
</dbReference>
<accession>A0A7S8FEP4</accession>
<protein>
    <recommendedName>
        <fullName evidence="3">DUF3703 domain-containing protein</fullName>
    </recommendedName>
</protein>
<gene>
    <name evidence="1" type="ORF">Nkreftii_002100</name>
</gene>
<name>A0A7S8FEP4_9BACT</name>
<evidence type="ECO:0000313" key="2">
    <source>
        <dbReference type="Proteomes" id="UP000593737"/>
    </source>
</evidence>
<reference evidence="1 2" key="1">
    <citation type="journal article" date="2020" name="ISME J.">
        <title>Enrichment and physiological characterization of a novel comammox Nitrospira indicates ammonium inhibition of complete nitrification.</title>
        <authorList>
            <person name="Sakoula D."/>
            <person name="Koch H."/>
            <person name="Frank J."/>
            <person name="Jetten M.S.M."/>
            <person name="van Kessel M.A.H.J."/>
            <person name="Lucker S."/>
        </authorList>
    </citation>
    <scope>NUCLEOTIDE SEQUENCE [LARGE SCALE GENOMIC DNA]</scope>
    <source>
        <strain evidence="1">Comreactor17</strain>
    </source>
</reference>